<dbReference type="AlphaFoldDB" id="A0A1I3F7K8"/>
<keyword evidence="1" id="KW-0732">Signal</keyword>
<name>A0A1I3F7K8_9FLAO</name>
<keyword evidence="3" id="KW-1185">Reference proteome</keyword>
<evidence type="ECO:0000256" key="1">
    <source>
        <dbReference type="SAM" id="SignalP"/>
    </source>
</evidence>
<evidence type="ECO:0000313" key="3">
    <source>
        <dbReference type="Proteomes" id="UP000198931"/>
    </source>
</evidence>
<sequence length="189" mass="20538">MKKIFTILSLSFITFASAQTNAFKGADFDNFADFTASLNKYGLKDYARQGVGEGINSSGDLKIIGNPAGNDYIFTAKATETLPAKIKEITFMLKGSAAKSLSVNVYKTDGTFYKFNLGDVRKDMTVQDSETNSYTGTIFTKDKFVKITLDCSKLTDINTNAASNFFAVKVGKGADYNLDIDDVKVIAGN</sequence>
<evidence type="ECO:0000313" key="2">
    <source>
        <dbReference type="EMBL" id="SFI07197.1"/>
    </source>
</evidence>
<feature type="chain" id="PRO_5011698929" evidence="1">
    <location>
        <begin position="19"/>
        <end position="189"/>
    </location>
</feature>
<accession>A0A1I3F7K8</accession>
<gene>
    <name evidence="2" type="ORF">SAMN05443292_1201</name>
</gene>
<feature type="signal peptide" evidence="1">
    <location>
        <begin position="1"/>
        <end position="18"/>
    </location>
</feature>
<dbReference type="OrthoDB" id="1492759at2"/>
<proteinExistence type="predicted"/>
<dbReference type="STRING" id="1125876.SAMN05443292_1201"/>
<dbReference type="Proteomes" id="UP000198931">
    <property type="component" value="Unassembled WGS sequence"/>
</dbReference>
<dbReference type="EMBL" id="FOQT01000002">
    <property type="protein sequence ID" value="SFI07197.1"/>
    <property type="molecule type" value="Genomic_DNA"/>
</dbReference>
<dbReference type="RefSeq" id="WP_090079241.1">
    <property type="nucleotide sequence ID" value="NZ_FOQT01000002.1"/>
</dbReference>
<organism evidence="2 3">
    <name type="scientific">Halpernia frigidisoli</name>
    <dbReference type="NCBI Taxonomy" id="1125876"/>
    <lineage>
        <taxon>Bacteria</taxon>
        <taxon>Pseudomonadati</taxon>
        <taxon>Bacteroidota</taxon>
        <taxon>Flavobacteriia</taxon>
        <taxon>Flavobacteriales</taxon>
        <taxon>Weeksellaceae</taxon>
        <taxon>Chryseobacterium group</taxon>
        <taxon>Halpernia</taxon>
    </lineage>
</organism>
<protein>
    <submittedName>
        <fullName evidence="2">Uncharacterized protein</fullName>
    </submittedName>
</protein>
<reference evidence="2 3" key="1">
    <citation type="submission" date="2016-10" db="EMBL/GenBank/DDBJ databases">
        <authorList>
            <person name="de Groot N.N."/>
        </authorList>
    </citation>
    <scope>NUCLEOTIDE SEQUENCE [LARGE SCALE GENOMIC DNA]</scope>
    <source>
        <strain evidence="2 3">DSM 26000</strain>
    </source>
</reference>